<dbReference type="SUPFAM" id="SSF51182">
    <property type="entry name" value="RmlC-like cupins"/>
    <property type="match status" value="1"/>
</dbReference>
<protein>
    <recommendedName>
        <fullName evidence="1">Cupin type-2 domain-containing protein</fullName>
    </recommendedName>
</protein>
<keyword evidence="3" id="KW-1185">Reference proteome</keyword>
<dbReference type="EMBL" id="BAABHC010000016">
    <property type="protein sequence ID" value="GAA4437405.1"/>
    <property type="molecule type" value="Genomic_DNA"/>
</dbReference>
<evidence type="ECO:0000313" key="3">
    <source>
        <dbReference type="Proteomes" id="UP001500552"/>
    </source>
</evidence>
<dbReference type="PROSITE" id="PS51257">
    <property type="entry name" value="PROKAR_LIPOPROTEIN"/>
    <property type="match status" value="1"/>
</dbReference>
<organism evidence="2 3">
    <name type="scientific">Pontibacter saemangeumensis</name>
    <dbReference type="NCBI Taxonomy" id="1084525"/>
    <lineage>
        <taxon>Bacteria</taxon>
        <taxon>Pseudomonadati</taxon>
        <taxon>Bacteroidota</taxon>
        <taxon>Cytophagia</taxon>
        <taxon>Cytophagales</taxon>
        <taxon>Hymenobacteraceae</taxon>
        <taxon>Pontibacter</taxon>
    </lineage>
</organism>
<dbReference type="InterPro" id="IPR011051">
    <property type="entry name" value="RmlC_Cupin_sf"/>
</dbReference>
<sequence>MKQILTYSLPFFIVLLISCNVKPQVETAQGQESELIFPKGEKISNNNFTGIAWLNSLVTPDSINQNAVGSVTFEPGARTNWHSHPAGQIILALEGEGYYQEKGQPKVILRKGDVRKCPAEVPHWHGASADREFVQIAITGRESGPTVWLEPVTDEAYNKQ</sequence>
<dbReference type="CDD" id="cd02233">
    <property type="entry name" value="cupin_HNL-like"/>
    <property type="match status" value="1"/>
</dbReference>
<dbReference type="PANTHER" id="PTHR43698:SF1">
    <property type="entry name" value="BLL4564 PROTEIN"/>
    <property type="match status" value="1"/>
</dbReference>
<dbReference type="Proteomes" id="UP001500552">
    <property type="component" value="Unassembled WGS sequence"/>
</dbReference>
<dbReference type="Gene3D" id="2.60.120.10">
    <property type="entry name" value="Jelly Rolls"/>
    <property type="match status" value="1"/>
</dbReference>
<dbReference type="PANTHER" id="PTHR43698">
    <property type="entry name" value="RIBD C-TERMINAL DOMAIN CONTAINING PROTEIN"/>
    <property type="match status" value="1"/>
</dbReference>
<feature type="domain" description="Cupin type-2" evidence="1">
    <location>
        <begin position="71"/>
        <end position="133"/>
    </location>
</feature>
<gene>
    <name evidence="2" type="ORF">GCM10023188_31560</name>
</gene>
<dbReference type="InterPro" id="IPR047263">
    <property type="entry name" value="HNL-like_cupin"/>
</dbReference>
<name>A0ABP8LVY6_9BACT</name>
<accession>A0ABP8LVY6</accession>
<evidence type="ECO:0000259" key="1">
    <source>
        <dbReference type="Pfam" id="PF07883"/>
    </source>
</evidence>
<dbReference type="InterPro" id="IPR014710">
    <property type="entry name" value="RmlC-like_jellyroll"/>
</dbReference>
<reference evidence="3" key="1">
    <citation type="journal article" date="2019" name="Int. J. Syst. Evol. Microbiol.">
        <title>The Global Catalogue of Microorganisms (GCM) 10K type strain sequencing project: providing services to taxonomists for standard genome sequencing and annotation.</title>
        <authorList>
            <consortium name="The Broad Institute Genomics Platform"/>
            <consortium name="The Broad Institute Genome Sequencing Center for Infectious Disease"/>
            <person name="Wu L."/>
            <person name="Ma J."/>
        </authorList>
    </citation>
    <scope>NUCLEOTIDE SEQUENCE [LARGE SCALE GENOMIC DNA]</scope>
    <source>
        <strain evidence="3">JCM 17926</strain>
    </source>
</reference>
<dbReference type="RefSeq" id="WP_345160454.1">
    <property type="nucleotide sequence ID" value="NZ_BAABHC010000016.1"/>
</dbReference>
<dbReference type="Pfam" id="PF07883">
    <property type="entry name" value="Cupin_2"/>
    <property type="match status" value="1"/>
</dbReference>
<dbReference type="InterPro" id="IPR013096">
    <property type="entry name" value="Cupin_2"/>
</dbReference>
<evidence type="ECO:0000313" key="2">
    <source>
        <dbReference type="EMBL" id="GAA4437405.1"/>
    </source>
</evidence>
<proteinExistence type="predicted"/>
<comment type="caution">
    <text evidence="2">The sequence shown here is derived from an EMBL/GenBank/DDBJ whole genome shotgun (WGS) entry which is preliminary data.</text>
</comment>